<dbReference type="STRING" id="200324.A0A2N5UG14"/>
<dbReference type="Proteomes" id="UP000235388">
    <property type="component" value="Unassembled WGS sequence"/>
</dbReference>
<evidence type="ECO:0000313" key="1">
    <source>
        <dbReference type="EMBL" id="PLW36681.1"/>
    </source>
</evidence>
<evidence type="ECO:0000313" key="2">
    <source>
        <dbReference type="Proteomes" id="UP000235388"/>
    </source>
</evidence>
<gene>
    <name evidence="1" type="ORF">PCANC_20342</name>
</gene>
<reference evidence="1 2" key="1">
    <citation type="submission" date="2017-11" db="EMBL/GenBank/DDBJ databases">
        <title>De novo assembly and phasing of dikaryotic genomes from two isolates of Puccinia coronata f. sp. avenae, the causal agent of oat crown rust.</title>
        <authorList>
            <person name="Miller M.E."/>
            <person name="Zhang Y."/>
            <person name="Omidvar V."/>
            <person name="Sperschneider J."/>
            <person name="Schwessinger B."/>
            <person name="Raley C."/>
            <person name="Palmer J.M."/>
            <person name="Garnica D."/>
            <person name="Upadhyaya N."/>
            <person name="Rathjen J."/>
            <person name="Taylor J.M."/>
            <person name="Park R.F."/>
            <person name="Dodds P.N."/>
            <person name="Hirsch C.D."/>
            <person name="Kianian S.F."/>
            <person name="Figueroa M."/>
        </authorList>
    </citation>
    <scope>NUCLEOTIDE SEQUENCE [LARGE SCALE GENOMIC DNA]</scope>
    <source>
        <strain evidence="1">12NC29</strain>
    </source>
</reference>
<comment type="caution">
    <text evidence="1">The sequence shown here is derived from an EMBL/GenBank/DDBJ whole genome shotgun (WGS) entry which is preliminary data.</text>
</comment>
<organism evidence="1 2">
    <name type="scientific">Puccinia coronata f. sp. avenae</name>
    <dbReference type="NCBI Taxonomy" id="200324"/>
    <lineage>
        <taxon>Eukaryota</taxon>
        <taxon>Fungi</taxon>
        <taxon>Dikarya</taxon>
        <taxon>Basidiomycota</taxon>
        <taxon>Pucciniomycotina</taxon>
        <taxon>Pucciniomycetes</taxon>
        <taxon>Pucciniales</taxon>
        <taxon>Pucciniaceae</taxon>
        <taxon>Puccinia</taxon>
    </lineage>
</organism>
<keyword evidence="2" id="KW-1185">Reference proteome</keyword>
<dbReference type="EMBL" id="PGCJ01000235">
    <property type="protein sequence ID" value="PLW36681.1"/>
    <property type="molecule type" value="Genomic_DNA"/>
</dbReference>
<protein>
    <submittedName>
        <fullName evidence="1">Uncharacterized protein</fullName>
    </submittedName>
</protein>
<dbReference type="AlphaFoldDB" id="A0A2N5UG14"/>
<sequence length="178" mass="20181">MCRYPHPWRVPGCKRPSLVLLLHRKGYRSFQKLQTVDGLKAKTYRIACNWLGLLVDDHLYNEALLEASASQTGYQLAEMFAIMCVHAPPSDPEKLFQTHFEVFTDDCLRVDMNNRLEECGLNISGEDKYELHCLNEEKEEATDVTSVAQTDFMSAGPTDTLEQRHNVSVGAADVTSVW</sequence>
<proteinExistence type="predicted"/>
<dbReference type="OrthoDB" id="8190113at2759"/>
<accession>A0A2N5UG14</accession>
<name>A0A2N5UG14_9BASI</name>